<feature type="repeat" description="PPR" evidence="3">
    <location>
        <begin position="678"/>
        <end position="712"/>
    </location>
</feature>
<feature type="domain" description="DYW" evidence="4">
    <location>
        <begin position="891"/>
        <end position="983"/>
    </location>
</feature>
<comment type="similarity">
    <text evidence="1">Belongs to the PPR family. PCMP-H subfamily.</text>
</comment>
<feature type="repeat" description="PPR" evidence="3">
    <location>
        <begin position="171"/>
        <end position="205"/>
    </location>
</feature>
<evidence type="ECO:0000256" key="2">
    <source>
        <dbReference type="ARBA" id="ARBA00022737"/>
    </source>
</evidence>
<protein>
    <recommendedName>
        <fullName evidence="4">DYW domain-containing protein</fullName>
    </recommendedName>
</protein>
<dbReference type="PROSITE" id="PS51375">
    <property type="entry name" value="PPR"/>
    <property type="match status" value="6"/>
</dbReference>
<dbReference type="PANTHER" id="PTHR47926:SF506">
    <property type="entry name" value="TETRATRICOPEPTIDE REPEAT-LIKE SUPERFAMILY PROTEIN ISOFORM 1"/>
    <property type="match status" value="1"/>
</dbReference>
<dbReference type="FunFam" id="1.25.40.10:FF:000366">
    <property type="entry name" value="Pentatricopeptide (PPR) repeat-containing protein"/>
    <property type="match status" value="1"/>
</dbReference>
<dbReference type="Pfam" id="PF01535">
    <property type="entry name" value="PPR"/>
    <property type="match status" value="10"/>
</dbReference>
<evidence type="ECO:0000313" key="6">
    <source>
        <dbReference type="Proteomes" id="UP001346149"/>
    </source>
</evidence>
<gene>
    <name evidence="5" type="ORF">SAY86_007253</name>
</gene>
<dbReference type="Pfam" id="PF20431">
    <property type="entry name" value="E_motif"/>
    <property type="match status" value="1"/>
</dbReference>
<organism evidence="5 6">
    <name type="scientific">Trapa natans</name>
    <name type="common">Water chestnut</name>
    <dbReference type="NCBI Taxonomy" id="22666"/>
    <lineage>
        <taxon>Eukaryota</taxon>
        <taxon>Viridiplantae</taxon>
        <taxon>Streptophyta</taxon>
        <taxon>Embryophyta</taxon>
        <taxon>Tracheophyta</taxon>
        <taxon>Spermatophyta</taxon>
        <taxon>Magnoliopsida</taxon>
        <taxon>eudicotyledons</taxon>
        <taxon>Gunneridae</taxon>
        <taxon>Pentapetalae</taxon>
        <taxon>rosids</taxon>
        <taxon>malvids</taxon>
        <taxon>Myrtales</taxon>
        <taxon>Lythraceae</taxon>
        <taxon>Trapa</taxon>
    </lineage>
</organism>
<dbReference type="Proteomes" id="UP001346149">
    <property type="component" value="Unassembled WGS sequence"/>
</dbReference>
<sequence>MMICSYRAFLRDGFSKIMDKVLGRALHALCIKGLFHLSTFHINTLIYFYSRIGRIDLARYLFDRMPDRNQASWNTVISGHVQAGQFTEAVSFFRQHRACSLNPNGFILASLVTGCDRSGCMLEEGTQLHGLAVKIGLTCDVYVGTSILHLYGAYGLISLARKFFDEMPHRNVVSWTSLMVGYMDYGEPWKVIELYRSMGREGKNCNENTFATVVSSCASLEKLSTGLQVLGHIMKLGLESHTSVGNSLISMFGSFGSIRQACQIFDHVDEPDMISWNAIIFAYSSKGHLKESLDLFHKMRFFHDDLNSTTLSTLLSASRSPDNLKWGKGIHSLVVKSGLSLNICVGNTLLNMYSEAGIIEDTELAFNEMPEKDSISWNSMIACYVLEDRSLNALELFIKMLSLRREINYVTFTSALSACSSPKFLIQGKIVHTLVILVGLQDNLIVNNALITMYGKLQLMSEAKKVFQKAPRHDIVTWNALIGGHAENSECEEAIKSFKLLREEGSLLNYITIMAILSSCMTSNDLMTRGMPIHALTVINGFEFNNYIQNSLISMYVRCGDYSLGNQIFQEMDAKDPIAWNSIISVSAHQGYSEEAIKLFRAMIISGVGKIDNFSFSGGFAAAANSSALEEGRQLHALVVKLGLDYDLYVINAMMDMYAKCGELYCMMSILPETIERSRMSWNVMISAFARHGCLEEARKTFHEMVELGIEPDHVTFVALLSACSHGGLVNEGLGYYNSMKRDFNVSPGIEHCVCIVDLLGRSGRFLEAETFIEKMPVTANDHVWRSLLSACKVHGNLKLGRRAAEQLFKLDPSDDSAYVLYSNICANSSRWEDMESVRWRMGSIKKKPACSWVNLKDSVNSFGMGDKSHPQAVQIYTKLEELRRMIKEAGYVPDTTFALQDTDDEQKEHNLWNHSERLALAFALINVPKGSTIRIFKNLRVCGDCHSVYKFVSKIVNRRIILRDAYRFHHFEGGLCSCHDYW</sequence>
<dbReference type="Pfam" id="PF13041">
    <property type="entry name" value="PPR_2"/>
    <property type="match status" value="1"/>
</dbReference>
<comment type="caution">
    <text evidence="5">The sequence shown here is derived from an EMBL/GenBank/DDBJ whole genome shotgun (WGS) entry which is preliminary data.</text>
</comment>
<dbReference type="FunFam" id="1.25.40.10:FF:000073">
    <property type="entry name" value="Pentatricopeptide repeat-containing protein chloroplastic"/>
    <property type="match status" value="2"/>
</dbReference>
<reference evidence="5 6" key="1">
    <citation type="journal article" date="2023" name="Hortic Res">
        <title>Pangenome of water caltrop reveals structural variations and asymmetric subgenome divergence after allopolyploidization.</title>
        <authorList>
            <person name="Zhang X."/>
            <person name="Chen Y."/>
            <person name="Wang L."/>
            <person name="Yuan Y."/>
            <person name="Fang M."/>
            <person name="Shi L."/>
            <person name="Lu R."/>
            <person name="Comes H.P."/>
            <person name="Ma Y."/>
            <person name="Chen Y."/>
            <person name="Huang G."/>
            <person name="Zhou Y."/>
            <person name="Zheng Z."/>
            <person name="Qiu Y."/>
        </authorList>
    </citation>
    <scope>NUCLEOTIDE SEQUENCE [LARGE SCALE GENOMIC DNA]</scope>
    <source>
        <strain evidence="5">F231</strain>
    </source>
</reference>
<feature type="repeat" description="PPR" evidence="3">
    <location>
        <begin position="576"/>
        <end position="610"/>
    </location>
</feature>
<dbReference type="GO" id="GO:0009451">
    <property type="term" value="P:RNA modification"/>
    <property type="evidence" value="ECO:0007669"/>
    <property type="project" value="InterPro"/>
</dbReference>
<dbReference type="GO" id="GO:0003723">
    <property type="term" value="F:RNA binding"/>
    <property type="evidence" value="ECO:0007669"/>
    <property type="project" value="InterPro"/>
</dbReference>
<dbReference type="Pfam" id="PF14432">
    <property type="entry name" value="DYW_deaminase"/>
    <property type="match status" value="1"/>
</dbReference>
<dbReference type="InterPro" id="IPR032867">
    <property type="entry name" value="DYW_dom"/>
</dbReference>
<dbReference type="Gene3D" id="1.25.40.10">
    <property type="entry name" value="Tetratricopeptide repeat domain"/>
    <property type="match status" value="8"/>
</dbReference>
<proteinExistence type="inferred from homology"/>
<evidence type="ECO:0000256" key="1">
    <source>
        <dbReference type="ARBA" id="ARBA00006643"/>
    </source>
</evidence>
<dbReference type="InterPro" id="IPR002885">
    <property type="entry name" value="PPR_rpt"/>
</dbReference>
<dbReference type="FunFam" id="1.25.40.10:FF:000381">
    <property type="entry name" value="Pentatricopeptide repeat-containing protein"/>
    <property type="match status" value="1"/>
</dbReference>
<dbReference type="AlphaFoldDB" id="A0AAN7LEP1"/>
<evidence type="ECO:0000256" key="3">
    <source>
        <dbReference type="PROSITE-ProRule" id="PRU00708"/>
    </source>
</evidence>
<accession>A0AAN7LEP1</accession>
<feature type="repeat" description="PPR" evidence="3">
    <location>
        <begin position="272"/>
        <end position="302"/>
    </location>
</feature>
<dbReference type="FunFam" id="1.25.40.10:FF:000031">
    <property type="entry name" value="Pentatricopeptide repeat-containing protein mitochondrial"/>
    <property type="match status" value="1"/>
</dbReference>
<dbReference type="EMBL" id="JAXQNO010000015">
    <property type="protein sequence ID" value="KAK4782879.1"/>
    <property type="molecule type" value="Genomic_DNA"/>
</dbReference>
<feature type="repeat" description="PPR" evidence="3">
    <location>
        <begin position="474"/>
        <end position="508"/>
    </location>
</feature>
<keyword evidence="2" id="KW-0677">Repeat</keyword>
<dbReference type="NCBIfam" id="TIGR00756">
    <property type="entry name" value="PPR"/>
    <property type="match status" value="3"/>
</dbReference>
<evidence type="ECO:0000313" key="5">
    <source>
        <dbReference type="EMBL" id="KAK4782879.1"/>
    </source>
</evidence>
<dbReference type="GO" id="GO:0008270">
    <property type="term" value="F:zinc ion binding"/>
    <property type="evidence" value="ECO:0007669"/>
    <property type="project" value="InterPro"/>
</dbReference>
<dbReference type="InterPro" id="IPR046960">
    <property type="entry name" value="PPR_At4g14850-like_plant"/>
</dbReference>
<evidence type="ECO:0000259" key="4">
    <source>
        <dbReference type="Pfam" id="PF14432"/>
    </source>
</evidence>
<feature type="repeat" description="PPR" evidence="3">
    <location>
        <begin position="69"/>
        <end position="103"/>
    </location>
</feature>
<dbReference type="PANTHER" id="PTHR47926">
    <property type="entry name" value="PENTATRICOPEPTIDE REPEAT-CONTAINING PROTEIN"/>
    <property type="match status" value="1"/>
</dbReference>
<name>A0AAN7LEP1_TRANT</name>
<dbReference type="InterPro" id="IPR046848">
    <property type="entry name" value="E_motif"/>
</dbReference>
<dbReference type="InterPro" id="IPR046849">
    <property type="entry name" value="E2_motif"/>
</dbReference>
<dbReference type="Pfam" id="PF20430">
    <property type="entry name" value="Eplus_motif"/>
    <property type="match status" value="1"/>
</dbReference>
<dbReference type="InterPro" id="IPR011990">
    <property type="entry name" value="TPR-like_helical_dom_sf"/>
</dbReference>
<keyword evidence="6" id="KW-1185">Reference proteome</keyword>